<feature type="signal peptide" evidence="1">
    <location>
        <begin position="1"/>
        <end position="19"/>
    </location>
</feature>
<dbReference type="Pfam" id="PF00060">
    <property type="entry name" value="Lig_chan"/>
    <property type="match status" value="1"/>
</dbReference>
<dbReference type="Proteomes" id="UP000245119">
    <property type="component" value="Linkage Group LG8"/>
</dbReference>
<dbReference type="GO" id="GO:0016020">
    <property type="term" value="C:membrane"/>
    <property type="evidence" value="ECO:0007669"/>
    <property type="project" value="InterPro"/>
</dbReference>
<name>A0A2T7NZB3_POMCA</name>
<accession>A0A2T7NZB3</accession>
<proteinExistence type="predicted"/>
<organism evidence="3 4">
    <name type="scientific">Pomacea canaliculata</name>
    <name type="common">Golden apple snail</name>
    <dbReference type="NCBI Taxonomy" id="400727"/>
    <lineage>
        <taxon>Eukaryota</taxon>
        <taxon>Metazoa</taxon>
        <taxon>Spiralia</taxon>
        <taxon>Lophotrochozoa</taxon>
        <taxon>Mollusca</taxon>
        <taxon>Gastropoda</taxon>
        <taxon>Caenogastropoda</taxon>
        <taxon>Architaenioglossa</taxon>
        <taxon>Ampullarioidea</taxon>
        <taxon>Ampullariidae</taxon>
        <taxon>Pomacea</taxon>
    </lineage>
</organism>
<sequence>MASMVLIVFLLMVVRRTTRAPPEPVVVTLQRCALAVLGLDGGEEDLQVGAGRILTGSWFLTALVVSAAYSGSLVADLSVTRRQTLFRSLEDVVNQDEYKWGTLGNASTHIMIMVRNIVTFVPHSLPTSRKSRTPVYQRARDGLRLEGQWADGGLDQKVEAEIQLRVGREEVGSHLTGASSRCVLCRSLWLGVIGLYTGYGTLQPLASDEKSSQTKNMLVMARKGDEGSDFGMWDFWYKLLARRLGDTLANNSLDNARLIHEQEDEPDAFGLRQHQLPEVMSSPGSGSRPQTGLGPGPCLDTSYSCKWPPLVSSCRRPSVSLAKQIMEKEEEGSPCNQAYISELEKCVSGMKNHG</sequence>
<gene>
    <name evidence="3" type="ORF">C0Q70_14160</name>
</gene>
<keyword evidence="4" id="KW-1185">Reference proteome</keyword>
<dbReference type="AlphaFoldDB" id="A0A2T7NZB3"/>
<keyword evidence="1" id="KW-0732">Signal</keyword>
<dbReference type="Gene3D" id="1.10.287.70">
    <property type="match status" value="1"/>
</dbReference>
<feature type="domain" description="Ionotropic glutamate receptor C-terminal" evidence="2">
    <location>
        <begin position="28"/>
        <end position="215"/>
    </location>
</feature>
<evidence type="ECO:0000313" key="4">
    <source>
        <dbReference type="Proteomes" id="UP000245119"/>
    </source>
</evidence>
<dbReference type="GO" id="GO:0015276">
    <property type="term" value="F:ligand-gated monoatomic ion channel activity"/>
    <property type="evidence" value="ECO:0007669"/>
    <property type="project" value="InterPro"/>
</dbReference>
<reference evidence="3 4" key="1">
    <citation type="submission" date="2018-04" db="EMBL/GenBank/DDBJ databases">
        <title>The genome of golden apple snail Pomacea canaliculata provides insight into stress tolerance and invasive adaptation.</title>
        <authorList>
            <person name="Liu C."/>
            <person name="Liu B."/>
            <person name="Ren Y."/>
            <person name="Zhang Y."/>
            <person name="Wang H."/>
            <person name="Li S."/>
            <person name="Jiang F."/>
            <person name="Yin L."/>
            <person name="Zhang G."/>
            <person name="Qian W."/>
            <person name="Fan W."/>
        </authorList>
    </citation>
    <scope>NUCLEOTIDE SEQUENCE [LARGE SCALE GENOMIC DNA]</scope>
    <source>
        <strain evidence="3">SZHN2017</strain>
        <tissue evidence="3">Muscle</tissue>
    </source>
</reference>
<dbReference type="EMBL" id="PZQS01000008">
    <property type="protein sequence ID" value="PVD26483.1"/>
    <property type="molecule type" value="Genomic_DNA"/>
</dbReference>
<evidence type="ECO:0000259" key="2">
    <source>
        <dbReference type="Pfam" id="PF00060"/>
    </source>
</evidence>
<feature type="chain" id="PRO_5015694640" description="Ionotropic glutamate receptor C-terminal domain-containing protein" evidence="1">
    <location>
        <begin position="20"/>
        <end position="354"/>
    </location>
</feature>
<evidence type="ECO:0000256" key="1">
    <source>
        <dbReference type="SAM" id="SignalP"/>
    </source>
</evidence>
<dbReference type="InterPro" id="IPR001320">
    <property type="entry name" value="Iontro_rcpt_C"/>
</dbReference>
<evidence type="ECO:0000313" key="3">
    <source>
        <dbReference type="EMBL" id="PVD26483.1"/>
    </source>
</evidence>
<comment type="caution">
    <text evidence="3">The sequence shown here is derived from an EMBL/GenBank/DDBJ whole genome shotgun (WGS) entry which is preliminary data.</text>
</comment>
<protein>
    <recommendedName>
        <fullName evidence="2">Ionotropic glutamate receptor C-terminal domain-containing protein</fullName>
    </recommendedName>
</protein>